<dbReference type="GO" id="GO:0003700">
    <property type="term" value="F:DNA-binding transcription factor activity"/>
    <property type="evidence" value="ECO:0007669"/>
    <property type="project" value="InterPro"/>
</dbReference>
<dbReference type="SUPFAM" id="SSF46785">
    <property type="entry name" value="Winged helix' DNA-binding domain"/>
    <property type="match status" value="1"/>
</dbReference>
<protein>
    <submittedName>
        <fullName evidence="5">DNA-binding transcriptional regulator GbsR (MarR family)</fullName>
    </submittedName>
</protein>
<organism evidence="5 6">
    <name type="scientific">Micromonospora polyrhachis</name>
    <dbReference type="NCBI Taxonomy" id="1282883"/>
    <lineage>
        <taxon>Bacteria</taxon>
        <taxon>Bacillati</taxon>
        <taxon>Actinomycetota</taxon>
        <taxon>Actinomycetes</taxon>
        <taxon>Micromonosporales</taxon>
        <taxon>Micromonosporaceae</taxon>
        <taxon>Micromonospora</taxon>
    </lineage>
</organism>
<evidence type="ECO:0000256" key="3">
    <source>
        <dbReference type="ARBA" id="ARBA00023163"/>
    </source>
</evidence>
<evidence type="ECO:0000256" key="2">
    <source>
        <dbReference type="ARBA" id="ARBA00023125"/>
    </source>
</evidence>
<dbReference type="PANTHER" id="PTHR38465">
    <property type="entry name" value="HTH-TYPE TRANSCRIPTIONAL REGULATOR MJ1563-RELATED"/>
    <property type="match status" value="1"/>
</dbReference>
<dbReference type="InterPro" id="IPR036388">
    <property type="entry name" value="WH-like_DNA-bd_sf"/>
</dbReference>
<dbReference type="AlphaFoldDB" id="A0A7W7SKY0"/>
<dbReference type="Gene3D" id="1.10.10.10">
    <property type="entry name" value="Winged helix-like DNA-binding domain superfamily/Winged helix DNA-binding domain"/>
    <property type="match status" value="1"/>
</dbReference>
<comment type="caution">
    <text evidence="5">The sequence shown here is derived from an EMBL/GenBank/DDBJ whole genome shotgun (WGS) entry which is preliminary data.</text>
</comment>
<evidence type="ECO:0000313" key="6">
    <source>
        <dbReference type="Proteomes" id="UP000578819"/>
    </source>
</evidence>
<evidence type="ECO:0000259" key="4">
    <source>
        <dbReference type="Pfam" id="PF12802"/>
    </source>
</evidence>
<keyword evidence="1" id="KW-0805">Transcription regulation</keyword>
<keyword evidence="6" id="KW-1185">Reference proteome</keyword>
<sequence>MTTDDDRTAFITAMGDLLASWNLSRTTGRIYGHLLLHSAPTSLDTLGSALGLSKGTVSTSVRELTAWGLARTIPQPGSRRLLVEATGGFEQLLAASHERSRALIRILREGGDLAEDERARDRLTDVTELFESYVSAGDEMLRRARGGTGGRRI</sequence>
<evidence type="ECO:0000313" key="5">
    <source>
        <dbReference type="EMBL" id="MBB4956695.1"/>
    </source>
</evidence>
<accession>A0A7W7SKY0</accession>
<evidence type="ECO:0000256" key="1">
    <source>
        <dbReference type="ARBA" id="ARBA00023015"/>
    </source>
</evidence>
<proteinExistence type="predicted"/>
<gene>
    <name evidence="5" type="ORF">FHR38_000428</name>
</gene>
<dbReference type="EMBL" id="JACHJW010000001">
    <property type="protein sequence ID" value="MBB4956695.1"/>
    <property type="molecule type" value="Genomic_DNA"/>
</dbReference>
<dbReference type="InterPro" id="IPR052362">
    <property type="entry name" value="HTH-GbsR_regulator"/>
</dbReference>
<dbReference type="GO" id="GO:0003677">
    <property type="term" value="F:DNA binding"/>
    <property type="evidence" value="ECO:0007669"/>
    <property type="project" value="UniProtKB-KW"/>
</dbReference>
<dbReference type="Proteomes" id="UP000578819">
    <property type="component" value="Unassembled WGS sequence"/>
</dbReference>
<keyword evidence="3" id="KW-0804">Transcription</keyword>
<dbReference type="InterPro" id="IPR000835">
    <property type="entry name" value="HTH_MarR-typ"/>
</dbReference>
<reference evidence="5 6" key="1">
    <citation type="submission" date="2020-08" db="EMBL/GenBank/DDBJ databases">
        <title>Sequencing the genomes of 1000 actinobacteria strains.</title>
        <authorList>
            <person name="Klenk H.-P."/>
        </authorList>
    </citation>
    <scope>NUCLEOTIDE SEQUENCE [LARGE SCALE GENOMIC DNA]</scope>
    <source>
        <strain evidence="5 6">DSM 45886</strain>
    </source>
</reference>
<dbReference type="RefSeq" id="WP_184532280.1">
    <property type="nucleotide sequence ID" value="NZ_JACHJW010000001.1"/>
</dbReference>
<name>A0A7W7SKY0_9ACTN</name>
<keyword evidence="2 5" id="KW-0238">DNA-binding</keyword>
<feature type="domain" description="HTH marR-type" evidence="4">
    <location>
        <begin position="36"/>
        <end position="80"/>
    </location>
</feature>
<dbReference type="InterPro" id="IPR036390">
    <property type="entry name" value="WH_DNA-bd_sf"/>
</dbReference>
<dbReference type="Pfam" id="PF12802">
    <property type="entry name" value="MarR_2"/>
    <property type="match status" value="1"/>
</dbReference>
<dbReference type="PANTHER" id="PTHR38465:SF2">
    <property type="entry name" value="HTH-TYPE TRANSCRIPTIONAL REGULATOR MMPR5"/>
    <property type="match status" value="1"/>
</dbReference>